<name>A0A073IQT7_9BACT</name>
<accession>A0A073IQT7</accession>
<dbReference type="eggNOG" id="COG1593">
    <property type="taxonomic scope" value="Bacteria"/>
</dbReference>
<evidence type="ECO:0000256" key="2">
    <source>
        <dbReference type="ARBA" id="ARBA00022475"/>
    </source>
</evidence>
<comment type="caution">
    <text evidence="9">The sequence shown here is derived from an EMBL/GenBank/DDBJ whole genome shotgun (WGS) entry which is preliminary data.</text>
</comment>
<feature type="transmembrane region" description="Helical" evidence="7">
    <location>
        <begin position="224"/>
        <end position="242"/>
    </location>
</feature>
<gene>
    <name evidence="9" type="ORF">EH55_05645</name>
</gene>
<feature type="transmembrane region" description="Helical" evidence="7">
    <location>
        <begin position="174"/>
        <end position="196"/>
    </location>
</feature>
<feature type="transmembrane region" description="Helical" evidence="7">
    <location>
        <begin position="362"/>
        <end position="383"/>
    </location>
</feature>
<dbReference type="RefSeq" id="WP_037976487.1">
    <property type="nucleotide sequence ID" value="NZ_JMKI01000035.1"/>
</dbReference>
<dbReference type="InterPro" id="IPR004681">
    <property type="entry name" value="TRAP_DctM"/>
</dbReference>
<keyword evidence="2" id="KW-1003">Cell membrane</keyword>
<feature type="transmembrane region" description="Helical" evidence="7">
    <location>
        <begin position="6"/>
        <end position="39"/>
    </location>
</feature>
<organism evidence="9 10">
    <name type="scientific">Synergistes jonesii</name>
    <dbReference type="NCBI Taxonomy" id="2754"/>
    <lineage>
        <taxon>Bacteria</taxon>
        <taxon>Thermotogati</taxon>
        <taxon>Synergistota</taxon>
        <taxon>Synergistia</taxon>
        <taxon>Synergistales</taxon>
        <taxon>Synergistaceae</taxon>
        <taxon>Synergistes</taxon>
    </lineage>
</organism>
<feature type="transmembrane region" description="Helical" evidence="7">
    <location>
        <begin position="98"/>
        <end position="122"/>
    </location>
</feature>
<keyword evidence="5 7" id="KW-1133">Transmembrane helix</keyword>
<dbReference type="GO" id="GO:0022857">
    <property type="term" value="F:transmembrane transporter activity"/>
    <property type="evidence" value="ECO:0007669"/>
    <property type="project" value="TreeGrafter"/>
</dbReference>
<feature type="transmembrane region" description="Helical" evidence="7">
    <location>
        <begin position="403"/>
        <end position="427"/>
    </location>
</feature>
<evidence type="ECO:0000313" key="10">
    <source>
        <dbReference type="Proteomes" id="UP000027665"/>
    </source>
</evidence>
<dbReference type="Proteomes" id="UP000027665">
    <property type="component" value="Unassembled WGS sequence"/>
</dbReference>
<evidence type="ECO:0000256" key="7">
    <source>
        <dbReference type="SAM" id="Phobius"/>
    </source>
</evidence>
<dbReference type="PANTHER" id="PTHR33362">
    <property type="entry name" value="SIALIC ACID TRAP TRANSPORTER PERMEASE PROTEIN SIAT-RELATED"/>
    <property type="match status" value="1"/>
</dbReference>
<dbReference type="AlphaFoldDB" id="A0A073IQT7"/>
<proteinExistence type="predicted"/>
<evidence type="ECO:0000256" key="5">
    <source>
        <dbReference type="ARBA" id="ARBA00022989"/>
    </source>
</evidence>
<evidence type="ECO:0000256" key="4">
    <source>
        <dbReference type="ARBA" id="ARBA00022692"/>
    </source>
</evidence>
<evidence type="ECO:0000313" key="9">
    <source>
        <dbReference type="EMBL" id="KEJ92109.1"/>
    </source>
</evidence>
<keyword evidence="10" id="KW-1185">Reference proteome</keyword>
<sequence>MEWQSLLTVILLLMLFLGCGVWIGVSLFFTSWLVLAIFTDLPVMRVLGSVIWNNVNSSSLMALPLFIMMGEVLARTKISDDLFDGLTPWVSGLPGGLLHVNVIACAIFAAITGSVNATTATVGKITIPEFRRRGYSEMLSIGSLTSSGTLGILIPPSVPMLIYGVTANCSIGRLFIAGLVPGLLLMLFFCGYIMIASKAKGESGARINSERYGWCEKIKSTPKIFPVVVLIGFVLGSIYAGWTTPTEAAAVGLTGALVLAIATRCLTWKLFAECLMSAVRTNCMVMLILIGASFFSVALGFLNLPRWISESIVTLGAGKYTALALMTVVYIILGCLVDGYSMIVMTVPMFLPLAKTYGLDPIWFGIFVILLVQIANITPPIGFNLFLMTGLAERSIGFISRSVMPFILIIVAFAFIMAVFPQVVMFLPDLMAN</sequence>
<comment type="subcellular location">
    <subcellularLocation>
        <location evidence="1">Cell inner membrane</location>
        <topology evidence="1">Multi-pass membrane protein</topology>
    </subcellularLocation>
</comment>
<keyword evidence="4 7" id="KW-0812">Transmembrane</keyword>
<dbReference type="NCBIfam" id="TIGR00786">
    <property type="entry name" value="dctM"/>
    <property type="match status" value="1"/>
</dbReference>
<keyword evidence="3" id="KW-0997">Cell inner membrane</keyword>
<dbReference type="PANTHER" id="PTHR33362:SF5">
    <property type="entry name" value="C4-DICARBOXYLATE TRAP TRANSPORTER LARGE PERMEASE PROTEIN DCTM"/>
    <property type="match status" value="1"/>
</dbReference>
<evidence type="ECO:0000259" key="8">
    <source>
        <dbReference type="Pfam" id="PF06808"/>
    </source>
</evidence>
<feature type="transmembrane region" description="Helical" evidence="7">
    <location>
        <begin position="248"/>
        <end position="271"/>
    </location>
</feature>
<feature type="transmembrane region" description="Helical" evidence="7">
    <location>
        <begin position="283"/>
        <end position="302"/>
    </location>
</feature>
<feature type="domain" description="TRAP C4-dicarboxylate transport system permease DctM subunit" evidence="8">
    <location>
        <begin position="11"/>
        <end position="422"/>
    </location>
</feature>
<dbReference type="STRING" id="2754.EH55_05645"/>
<dbReference type="GO" id="GO:0005886">
    <property type="term" value="C:plasma membrane"/>
    <property type="evidence" value="ECO:0007669"/>
    <property type="project" value="UniProtKB-SubCell"/>
</dbReference>
<evidence type="ECO:0000256" key="1">
    <source>
        <dbReference type="ARBA" id="ARBA00004429"/>
    </source>
</evidence>
<reference evidence="9 10" key="1">
    <citation type="submission" date="2014-04" db="EMBL/GenBank/DDBJ databases">
        <title>Draft Genome Sequence of Synergistes jonesii.</title>
        <authorList>
            <person name="Coil D.A."/>
            <person name="Eisen J.A."/>
            <person name="Holland-Moritz H.E."/>
        </authorList>
    </citation>
    <scope>NUCLEOTIDE SEQUENCE [LARGE SCALE GENOMIC DNA]</scope>
    <source>
        <strain evidence="9 10">78-1</strain>
    </source>
</reference>
<dbReference type="GeneID" id="90983768"/>
<keyword evidence="6 7" id="KW-0472">Membrane</keyword>
<dbReference type="PIRSF" id="PIRSF006066">
    <property type="entry name" value="HI0050"/>
    <property type="match status" value="1"/>
</dbReference>
<dbReference type="InterPro" id="IPR010656">
    <property type="entry name" value="DctM"/>
</dbReference>
<protein>
    <submittedName>
        <fullName evidence="9">C4-dicarboxylate ABC transporter permease</fullName>
    </submittedName>
</protein>
<evidence type="ECO:0000256" key="3">
    <source>
        <dbReference type="ARBA" id="ARBA00022519"/>
    </source>
</evidence>
<dbReference type="Pfam" id="PF06808">
    <property type="entry name" value="DctM"/>
    <property type="match status" value="1"/>
</dbReference>
<dbReference type="OrthoDB" id="2266at2"/>
<evidence type="ECO:0000256" key="6">
    <source>
        <dbReference type="ARBA" id="ARBA00023136"/>
    </source>
</evidence>
<dbReference type="EMBL" id="JMKI01000035">
    <property type="protein sequence ID" value="KEJ92109.1"/>
    <property type="molecule type" value="Genomic_DNA"/>
</dbReference>
<feature type="transmembrane region" description="Helical" evidence="7">
    <location>
        <begin position="322"/>
        <end position="350"/>
    </location>
</feature>